<dbReference type="AlphaFoldDB" id="S8AU21"/>
<reference evidence="1 2" key="1">
    <citation type="journal article" date="2013" name="PLoS ONE">
        <title>Genomic and secretomic analyses reveal unique features of the lignocellulolytic enzyme system of Penicillium decumbens.</title>
        <authorList>
            <person name="Liu G."/>
            <person name="Zhang L."/>
            <person name="Wei X."/>
            <person name="Zou G."/>
            <person name="Qin Y."/>
            <person name="Ma L."/>
            <person name="Li J."/>
            <person name="Zheng H."/>
            <person name="Wang S."/>
            <person name="Wang C."/>
            <person name="Xun L."/>
            <person name="Zhao G.-P."/>
            <person name="Zhou Z."/>
            <person name="Qu Y."/>
        </authorList>
    </citation>
    <scope>NUCLEOTIDE SEQUENCE [LARGE SCALE GENOMIC DNA]</scope>
    <source>
        <strain evidence="2">114-2 / CGMCC 5302</strain>
    </source>
</reference>
<dbReference type="HOGENOM" id="CLU_1768737_0_0_1"/>
<sequence length="147" mass="16651">MFGRWASATVSLFMIQSRPFYLWIHRGLVSKYARYTQQGAVHSISAVQPRSIRYHWRESIGEKRTLTQSSWLLSFHRPWKPPPLSSSEMPTPQPITQHTSSPSLLAASPLFSSDMESGQCTTDQMKQSTKSLVLSNDSTCVKYGNAR</sequence>
<name>S8AU21_PENO1</name>
<evidence type="ECO:0000313" key="1">
    <source>
        <dbReference type="EMBL" id="EPS25317.1"/>
    </source>
</evidence>
<organism evidence="1 2">
    <name type="scientific">Penicillium oxalicum (strain 114-2 / CGMCC 5302)</name>
    <name type="common">Penicillium decumbens</name>
    <dbReference type="NCBI Taxonomy" id="933388"/>
    <lineage>
        <taxon>Eukaryota</taxon>
        <taxon>Fungi</taxon>
        <taxon>Dikarya</taxon>
        <taxon>Ascomycota</taxon>
        <taxon>Pezizomycotina</taxon>
        <taxon>Eurotiomycetes</taxon>
        <taxon>Eurotiomycetidae</taxon>
        <taxon>Eurotiales</taxon>
        <taxon>Aspergillaceae</taxon>
        <taxon>Penicillium</taxon>
    </lineage>
</organism>
<evidence type="ECO:0000313" key="2">
    <source>
        <dbReference type="Proteomes" id="UP000019376"/>
    </source>
</evidence>
<proteinExistence type="predicted"/>
<keyword evidence="2" id="KW-1185">Reference proteome</keyword>
<accession>S8AU21</accession>
<gene>
    <name evidence="1" type="ORF">PDE_00250</name>
</gene>
<dbReference type="Proteomes" id="UP000019376">
    <property type="component" value="Unassembled WGS sequence"/>
</dbReference>
<dbReference type="EMBL" id="KB644408">
    <property type="protein sequence ID" value="EPS25317.1"/>
    <property type="molecule type" value="Genomic_DNA"/>
</dbReference>
<protein>
    <submittedName>
        <fullName evidence="1">Uncharacterized protein</fullName>
    </submittedName>
</protein>